<keyword evidence="3" id="KW-0418">Kinase</keyword>
<keyword evidence="1" id="KW-0547">Nucleotide-binding</keyword>
<dbReference type="Pfam" id="PF03781">
    <property type="entry name" value="FGE-sulfatase"/>
    <property type="match status" value="1"/>
</dbReference>
<feature type="binding site" evidence="1">
    <location>
        <position position="98"/>
    </location>
    <ligand>
        <name>ATP</name>
        <dbReference type="ChEBI" id="CHEBI:30616"/>
    </ligand>
</feature>
<evidence type="ECO:0000259" key="2">
    <source>
        <dbReference type="PROSITE" id="PS50011"/>
    </source>
</evidence>
<dbReference type="PANTHER" id="PTHR23150">
    <property type="entry name" value="SULFATASE MODIFYING FACTOR 1, 2"/>
    <property type="match status" value="1"/>
</dbReference>
<dbReference type="GO" id="GO:0004674">
    <property type="term" value="F:protein serine/threonine kinase activity"/>
    <property type="evidence" value="ECO:0007669"/>
    <property type="project" value="UniProtKB-EC"/>
</dbReference>
<dbReference type="Gene3D" id="3.90.1580.10">
    <property type="entry name" value="paralog of FGE (formylglycine-generating enzyme)"/>
    <property type="match status" value="1"/>
</dbReference>
<evidence type="ECO:0000313" key="3">
    <source>
        <dbReference type="EMBL" id="QDT89991.1"/>
    </source>
</evidence>
<dbReference type="InterPro" id="IPR013320">
    <property type="entry name" value="ConA-like_dom_sf"/>
</dbReference>
<dbReference type="SUPFAM" id="SSF56436">
    <property type="entry name" value="C-type lectin-like"/>
    <property type="match status" value="1"/>
</dbReference>
<dbReference type="Pfam" id="PF13385">
    <property type="entry name" value="Laminin_G_3"/>
    <property type="match status" value="3"/>
</dbReference>
<accession>A0A517VAF7</accession>
<dbReference type="GO" id="GO:0005524">
    <property type="term" value="F:ATP binding"/>
    <property type="evidence" value="ECO:0007669"/>
    <property type="project" value="UniProtKB-UniRule"/>
</dbReference>
<organism evidence="3 4">
    <name type="scientific">Gimesia algae</name>
    <dbReference type="NCBI Taxonomy" id="2527971"/>
    <lineage>
        <taxon>Bacteria</taxon>
        <taxon>Pseudomonadati</taxon>
        <taxon>Planctomycetota</taxon>
        <taxon>Planctomycetia</taxon>
        <taxon>Planctomycetales</taxon>
        <taxon>Planctomycetaceae</taxon>
        <taxon>Gimesia</taxon>
    </lineage>
</organism>
<proteinExistence type="predicted"/>
<feature type="domain" description="Protein kinase" evidence="2">
    <location>
        <begin position="69"/>
        <end position="325"/>
    </location>
</feature>
<dbReference type="EMBL" id="CP036343">
    <property type="protein sequence ID" value="QDT89991.1"/>
    <property type="molecule type" value="Genomic_DNA"/>
</dbReference>
<dbReference type="InterPro" id="IPR000719">
    <property type="entry name" value="Prot_kinase_dom"/>
</dbReference>
<dbReference type="InterPro" id="IPR042095">
    <property type="entry name" value="SUMF_sf"/>
</dbReference>
<dbReference type="PANTHER" id="PTHR23150:SF19">
    <property type="entry name" value="FORMYLGLYCINE-GENERATING ENZYME"/>
    <property type="match status" value="1"/>
</dbReference>
<dbReference type="Proteomes" id="UP000316855">
    <property type="component" value="Chromosome"/>
</dbReference>
<sequence>MVESNSSICPNLMEISDYSLGKLDFTQIETLSSHFNICEVCRDKLERLDDEPDELINRLRVPPLSIGQISLEYEIGSGGMGRVFKGYDARLIRPVAVKLINTERQKEWKDLAERFEREVQILARVESPFVVKALFAGEENGFTYFVQEYVDGKNLKERMDELRFSMPARASASIVYQVASGLTAVHKLGIVHRDIHPGNLLLNTRGFVQIADFGLAFEEGRSDGSELTSMRQGFGQVNYVAPEQWNSARNATSSSDIYSLGCIWFFLITGLPLNRNPKTLEIIHPSSQFQMISRADRKLLISMLHQNPQLRPTAENVVAALKSRVGTVNSVEDILKKQSDHAPAKWKRTALFSSATLIALCFLLYLVLLPGENNISQDVRPTASTVGPPLPESNPVPQDPFALRFDGVDDFVETPFVYDDGDPVTFEVWLTPDCVKEPRSMEIVSNAETAGIALKLYEGTRPQFLFHQGTTYAAHNRAKPISCGSLIHLAGVYDGISICVYVNGKKQGLSFPVRQRHRQSPIPIHLGANPDPALIGRTIAEKSRCFAGLLHQCRFSKGAIYQADFAPEKLLSSTDSTILLYHFNTDTGEIAKDKSGNEHDGKIVGATWEKYDPLDIPEKKEQYQWHAERPDPVLVNDSPARIQELQRAWAEHLKLPAQIAVPVGENVNIDLVLIPPGEFMLGTLEETLQKPDPPSIPDGPNPRKLTADLPQQLARITSPYYLSKTEISRKQFRNFVSQTRYTTDAEIDRSGGSDFKSTQNNSQITWASDLDGALSEDHPVANLSWYDANNYCGWLTRNQSRFVFSLPAEAQWEYACRAGTTSNWYTSAESELSKYAWFQSTTTHPCGQLQPNAFGLLDMHGNVSEWCQDYFSDKDSFSNSVNNPSEPNTGVHRIIRGGSAGGEAEHCRSAAREGLKPILRDALTGFRVCAKIRSLTADVEKRDQFSLHFNGTDDYAEATYEYRNPAAPLTIECWVNIPEATIKDQFASSVIFDLHSHMRAFFCVLRNHRIHMYFHEGEWVWHSFSAEISSGKHHIAGVFDGTTLNTFVDGSIPEKVTKNPAQRVARFLRSTFRIGSGSTYENSQHRGFQGNVSQFRISEQEVYHNEFQPPPLLTKRYSTVVLYRFEEGKGKVLHDLSGMFNHARISGAEWSVNLQPDKQLTSRGVQFDGDDWIEAKFPDQSTDNFTIEAWVSPETKKKLAHQLIFQLGNLSLKYHVNNGEYWTWSLLDPHSQEIPVSAVSSKDIALNHPVHIACHWNGPSWRMFVNGLPCRTLRMRGVQKERLAEIISTSLNNKLLIGGTSPTENVQSHCFEGKIHAFRISGVERYRNSFTPQNRFAVDQETLLLYRFDGNTDETVQDSSGNSFHGILHGANGLLQ</sequence>
<dbReference type="SUPFAM" id="SSF56112">
    <property type="entry name" value="Protein kinase-like (PK-like)"/>
    <property type="match status" value="1"/>
</dbReference>
<dbReference type="InterPro" id="IPR016187">
    <property type="entry name" value="CTDL_fold"/>
</dbReference>
<dbReference type="InterPro" id="IPR017441">
    <property type="entry name" value="Protein_kinase_ATP_BS"/>
</dbReference>
<keyword evidence="4" id="KW-1185">Reference proteome</keyword>
<dbReference type="Pfam" id="PF00069">
    <property type="entry name" value="Pkinase"/>
    <property type="match status" value="1"/>
</dbReference>
<reference evidence="3 4" key="1">
    <citation type="submission" date="2019-02" db="EMBL/GenBank/DDBJ databases">
        <title>Deep-cultivation of Planctomycetes and their phenomic and genomic characterization uncovers novel biology.</title>
        <authorList>
            <person name="Wiegand S."/>
            <person name="Jogler M."/>
            <person name="Boedeker C."/>
            <person name="Pinto D."/>
            <person name="Vollmers J."/>
            <person name="Rivas-Marin E."/>
            <person name="Kohn T."/>
            <person name="Peeters S.H."/>
            <person name="Heuer A."/>
            <person name="Rast P."/>
            <person name="Oberbeckmann S."/>
            <person name="Bunk B."/>
            <person name="Jeske O."/>
            <person name="Meyerdierks A."/>
            <person name="Storesund J.E."/>
            <person name="Kallscheuer N."/>
            <person name="Luecker S."/>
            <person name="Lage O.M."/>
            <person name="Pohl T."/>
            <person name="Merkel B.J."/>
            <person name="Hornburger P."/>
            <person name="Mueller R.-W."/>
            <person name="Bruemmer F."/>
            <person name="Labrenz M."/>
            <person name="Spormann A.M."/>
            <person name="Op den Camp H."/>
            <person name="Overmann J."/>
            <person name="Amann R."/>
            <person name="Jetten M.S.M."/>
            <person name="Mascher T."/>
            <person name="Medema M.H."/>
            <person name="Devos D.P."/>
            <person name="Kaster A.-K."/>
            <person name="Ovreas L."/>
            <person name="Rohde M."/>
            <person name="Galperin M.Y."/>
            <person name="Jogler C."/>
        </authorList>
    </citation>
    <scope>NUCLEOTIDE SEQUENCE [LARGE SCALE GENOMIC DNA]</scope>
    <source>
        <strain evidence="3 4">Pan161</strain>
    </source>
</reference>
<dbReference type="PROSITE" id="PS50011">
    <property type="entry name" value="PROTEIN_KINASE_DOM"/>
    <property type="match status" value="1"/>
</dbReference>
<dbReference type="InterPro" id="IPR005532">
    <property type="entry name" value="SUMF_dom"/>
</dbReference>
<dbReference type="GO" id="GO:0120147">
    <property type="term" value="F:formylglycine-generating oxidase activity"/>
    <property type="evidence" value="ECO:0007669"/>
    <property type="project" value="TreeGrafter"/>
</dbReference>
<dbReference type="SUPFAM" id="SSF49899">
    <property type="entry name" value="Concanavalin A-like lectins/glucanases"/>
    <property type="match status" value="3"/>
</dbReference>
<dbReference type="RefSeq" id="WP_145225640.1">
    <property type="nucleotide sequence ID" value="NZ_CP036343.1"/>
</dbReference>
<protein>
    <submittedName>
        <fullName evidence="3">Serine/threonine-protein kinase StkP</fullName>
        <ecNumber evidence="3">2.7.11.1</ecNumber>
    </submittedName>
</protein>
<dbReference type="PROSITE" id="PS00107">
    <property type="entry name" value="PROTEIN_KINASE_ATP"/>
    <property type="match status" value="1"/>
</dbReference>
<evidence type="ECO:0000256" key="1">
    <source>
        <dbReference type="PROSITE-ProRule" id="PRU10141"/>
    </source>
</evidence>
<dbReference type="CDD" id="cd14014">
    <property type="entry name" value="STKc_PknB_like"/>
    <property type="match status" value="1"/>
</dbReference>
<dbReference type="EC" id="2.7.11.1" evidence="3"/>
<name>A0A517VAF7_9PLAN</name>
<dbReference type="OrthoDB" id="289053at2"/>
<dbReference type="Gene3D" id="2.60.120.200">
    <property type="match status" value="3"/>
</dbReference>
<gene>
    <name evidence="3" type="primary">stkP_3</name>
    <name evidence="3" type="ORF">Pan161_16240</name>
</gene>
<dbReference type="InterPro" id="IPR051043">
    <property type="entry name" value="Sulfatase_Mod_Factor_Kinase"/>
</dbReference>
<evidence type="ECO:0000313" key="4">
    <source>
        <dbReference type="Proteomes" id="UP000316855"/>
    </source>
</evidence>
<keyword evidence="3" id="KW-0808">Transferase</keyword>
<dbReference type="InterPro" id="IPR011009">
    <property type="entry name" value="Kinase-like_dom_sf"/>
</dbReference>
<dbReference type="KEGG" id="gax:Pan161_16240"/>
<dbReference type="Gene3D" id="1.10.510.10">
    <property type="entry name" value="Transferase(Phosphotransferase) domain 1"/>
    <property type="match status" value="1"/>
</dbReference>
<keyword evidence="1" id="KW-0067">ATP-binding</keyword>